<reference evidence="1" key="1">
    <citation type="submission" date="2022-08" db="EMBL/GenBank/DDBJ databases">
        <title>Genome Sequence of Pycnoporus sanguineus.</title>
        <authorList>
            <person name="Buettner E."/>
        </authorList>
    </citation>
    <scope>NUCLEOTIDE SEQUENCE</scope>
    <source>
        <strain evidence="1">CG-C14</strain>
    </source>
</reference>
<comment type="caution">
    <text evidence="1">The sequence shown here is derived from an EMBL/GenBank/DDBJ whole genome shotgun (WGS) entry which is preliminary data.</text>
</comment>
<gene>
    <name evidence="1" type="ORF">NUW54_g6643</name>
</gene>
<proteinExistence type="predicted"/>
<accession>A0ACC1PRR5</accession>
<sequence>MPNEPSMSSALQVQVASGAHSTVRNQTRQALGYARIYSRGDQTGKFSAVSGLLAFRQEHHRSTANIGIFFSRKAGDRQVDVDSGTGLRAVLRSRRHPDVRHLPETPSAVAAPAPAPREQATARVPAAKRPDTVYTLYDEEDAYAGI</sequence>
<name>A0ACC1PRR5_9APHY</name>
<evidence type="ECO:0000313" key="1">
    <source>
        <dbReference type="EMBL" id="KAJ3001104.1"/>
    </source>
</evidence>
<keyword evidence="2" id="KW-1185">Reference proteome</keyword>
<protein>
    <submittedName>
        <fullName evidence="1">Uncharacterized protein</fullName>
    </submittedName>
</protein>
<dbReference type="Proteomes" id="UP001144978">
    <property type="component" value="Unassembled WGS sequence"/>
</dbReference>
<organism evidence="1 2">
    <name type="scientific">Trametes sanguinea</name>
    <dbReference type="NCBI Taxonomy" id="158606"/>
    <lineage>
        <taxon>Eukaryota</taxon>
        <taxon>Fungi</taxon>
        <taxon>Dikarya</taxon>
        <taxon>Basidiomycota</taxon>
        <taxon>Agaricomycotina</taxon>
        <taxon>Agaricomycetes</taxon>
        <taxon>Polyporales</taxon>
        <taxon>Polyporaceae</taxon>
        <taxon>Trametes</taxon>
    </lineage>
</organism>
<dbReference type="EMBL" id="JANSHE010001799">
    <property type="protein sequence ID" value="KAJ3001104.1"/>
    <property type="molecule type" value="Genomic_DNA"/>
</dbReference>
<evidence type="ECO:0000313" key="2">
    <source>
        <dbReference type="Proteomes" id="UP001144978"/>
    </source>
</evidence>